<dbReference type="GeneID" id="42774752"/>
<evidence type="ECO:0000256" key="7">
    <source>
        <dbReference type="ARBA" id="ARBA00022801"/>
    </source>
</evidence>
<dbReference type="GO" id="GO:0046872">
    <property type="term" value="F:metal ion binding"/>
    <property type="evidence" value="ECO:0007669"/>
    <property type="project" value="UniProtKB-KW"/>
</dbReference>
<dbReference type="eggNOG" id="COG1994">
    <property type="taxonomic scope" value="Bacteria"/>
</dbReference>
<reference evidence="15 16" key="1">
    <citation type="submission" date="2016-06" db="EMBL/GenBank/DDBJ databases">
        <authorList>
            <person name="Kjaerup R.B."/>
            <person name="Dalgaard T.S."/>
            <person name="Juul-Madsen H.R."/>
        </authorList>
    </citation>
    <scope>NUCLEOTIDE SEQUENCE [LARGE SCALE GENOMIC DNA]</scope>
    <source>
        <strain evidence="15 16">373-A1</strain>
    </source>
</reference>
<feature type="domain" description="Peptidase M50" evidence="14">
    <location>
        <begin position="107"/>
        <end position="157"/>
    </location>
</feature>
<evidence type="ECO:0000256" key="11">
    <source>
        <dbReference type="ARBA" id="ARBA00023136"/>
    </source>
</evidence>
<organism evidence="15 16">
    <name type="scientific">Clostridium paraputrificum</name>
    <dbReference type="NCBI Taxonomy" id="29363"/>
    <lineage>
        <taxon>Bacteria</taxon>
        <taxon>Bacillati</taxon>
        <taxon>Bacillota</taxon>
        <taxon>Clostridia</taxon>
        <taxon>Eubacteriales</taxon>
        <taxon>Clostridiaceae</taxon>
        <taxon>Clostridium</taxon>
    </lineage>
</organism>
<keyword evidence="10" id="KW-0482">Metalloprotease</keyword>
<evidence type="ECO:0000256" key="6">
    <source>
        <dbReference type="ARBA" id="ARBA00022723"/>
    </source>
</evidence>
<comment type="caution">
    <text evidence="15">The sequence shown here is derived from an EMBL/GenBank/DDBJ whole genome shotgun (WGS) entry which is preliminary data.</text>
</comment>
<evidence type="ECO:0000256" key="2">
    <source>
        <dbReference type="ARBA" id="ARBA00004141"/>
    </source>
</evidence>
<feature type="transmembrane region" description="Helical" evidence="12">
    <location>
        <begin position="76"/>
        <end position="96"/>
    </location>
</feature>
<accession>A0A174QP15</accession>
<keyword evidence="16" id="KW-1185">Reference proteome</keyword>
<evidence type="ECO:0000256" key="4">
    <source>
        <dbReference type="ARBA" id="ARBA00022670"/>
    </source>
</evidence>
<dbReference type="GO" id="GO:0016020">
    <property type="term" value="C:membrane"/>
    <property type="evidence" value="ECO:0007669"/>
    <property type="project" value="UniProtKB-SubCell"/>
</dbReference>
<evidence type="ECO:0000256" key="5">
    <source>
        <dbReference type="ARBA" id="ARBA00022692"/>
    </source>
</evidence>
<keyword evidence="9 12" id="KW-1133">Transmembrane helix</keyword>
<keyword evidence="6" id="KW-0479">Metal-binding</keyword>
<comment type="subcellular location">
    <subcellularLocation>
        <location evidence="2">Membrane</location>
        <topology evidence="2">Multi-pass membrane protein</topology>
    </subcellularLocation>
</comment>
<dbReference type="Pfam" id="PF00571">
    <property type="entry name" value="CBS"/>
    <property type="match status" value="1"/>
</dbReference>
<dbReference type="Pfam" id="PF02163">
    <property type="entry name" value="Peptidase_M50"/>
    <property type="match status" value="2"/>
</dbReference>
<dbReference type="OrthoDB" id="166377at2"/>
<protein>
    <submittedName>
        <fullName evidence="15">Peptidase M50</fullName>
    </submittedName>
</protein>
<evidence type="ECO:0000313" key="15">
    <source>
        <dbReference type="EMBL" id="OBY10831.1"/>
    </source>
</evidence>
<feature type="domain" description="CBS" evidence="13">
    <location>
        <begin position="220"/>
        <end position="266"/>
    </location>
</feature>
<evidence type="ECO:0000259" key="13">
    <source>
        <dbReference type="Pfam" id="PF00571"/>
    </source>
</evidence>
<dbReference type="GO" id="GO:0008237">
    <property type="term" value="F:metallopeptidase activity"/>
    <property type="evidence" value="ECO:0007669"/>
    <property type="project" value="UniProtKB-KW"/>
</dbReference>
<evidence type="ECO:0000256" key="8">
    <source>
        <dbReference type="ARBA" id="ARBA00022833"/>
    </source>
</evidence>
<dbReference type="Proteomes" id="UP000092714">
    <property type="component" value="Unassembled WGS sequence"/>
</dbReference>
<feature type="domain" description="Peptidase M50" evidence="14">
    <location>
        <begin position="29"/>
        <end position="96"/>
    </location>
</feature>
<feature type="transmembrane region" description="Helical" evidence="12">
    <location>
        <begin position="12"/>
        <end position="34"/>
    </location>
</feature>
<feature type="transmembrane region" description="Helical" evidence="12">
    <location>
        <begin position="147"/>
        <end position="170"/>
    </location>
</feature>
<dbReference type="GO" id="GO:0006508">
    <property type="term" value="P:proteolysis"/>
    <property type="evidence" value="ECO:0007669"/>
    <property type="project" value="UniProtKB-KW"/>
</dbReference>
<dbReference type="EMBL" id="MAPZ01000019">
    <property type="protein sequence ID" value="OBY10831.1"/>
    <property type="molecule type" value="Genomic_DNA"/>
</dbReference>
<dbReference type="PANTHER" id="PTHR39188">
    <property type="entry name" value="MEMBRANE-ASSOCIATED ZINC METALLOPROTEASE M50B"/>
    <property type="match status" value="1"/>
</dbReference>
<evidence type="ECO:0000256" key="3">
    <source>
        <dbReference type="ARBA" id="ARBA00007931"/>
    </source>
</evidence>
<keyword evidence="8" id="KW-0862">Zinc</keyword>
<gene>
    <name evidence="15" type="ORF">CP373A1_10025</name>
</gene>
<dbReference type="SUPFAM" id="SSF54631">
    <property type="entry name" value="CBS-domain pair"/>
    <property type="match status" value="1"/>
</dbReference>
<dbReference type="InterPro" id="IPR046342">
    <property type="entry name" value="CBS_dom_sf"/>
</dbReference>
<evidence type="ECO:0000256" key="10">
    <source>
        <dbReference type="ARBA" id="ARBA00023049"/>
    </source>
</evidence>
<evidence type="ECO:0000259" key="14">
    <source>
        <dbReference type="Pfam" id="PF02163"/>
    </source>
</evidence>
<keyword evidence="4" id="KW-0645">Protease</keyword>
<dbReference type="RefSeq" id="WP_027096916.1">
    <property type="nucleotide sequence ID" value="NZ_CABHIH010000002.1"/>
</dbReference>
<sequence length="285" mass="32896">MDRKRKKLILEFIFLLVICTLNKQMLVGFIWVILHEAVHILVANNFGLRLSSFKIHITGAGTEIDDIDDLSENRKLILYVSGPLFNFVSAMVLIFLKSEYGLNVESSIWINLGLLFFNMLPAYPLDGVRIYEILLSKKILYKKAKKLLVRASFMVAAFIMIGFLLTIYIHKVNISLLLASVLLTYTTFLENEKTIYIIMGSIVRKSRRLISDGYIENKSISVYYKRDLIKVLSLVDRNKFNSFFVLDDDMRLLGIIYEDELIKTLKESGNMTLEELLVSKKNKKD</sequence>
<name>A0A174QP15_9CLOT</name>
<keyword evidence="7" id="KW-0378">Hydrolase</keyword>
<evidence type="ECO:0000256" key="1">
    <source>
        <dbReference type="ARBA" id="ARBA00001947"/>
    </source>
</evidence>
<comment type="cofactor">
    <cofactor evidence="1">
        <name>Zn(2+)</name>
        <dbReference type="ChEBI" id="CHEBI:29105"/>
    </cofactor>
</comment>
<evidence type="ECO:0000313" key="16">
    <source>
        <dbReference type="Proteomes" id="UP000092714"/>
    </source>
</evidence>
<keyword evidence="5 12" id="KW-0812">Transmembrane</keyword>
<dbReference type="PANTHER" id="PTHR39188:SF3">
    <property type="entry name" value="STAGE IV SPORULATION PROTEIN FB"/>
    <property type="match status" value="1"/>
</dbReference>
<dbReference type="InterPro" id="IPR008915">
    <property type="entry name" value="Peptidase_M50"/>
</dbReference>
<keyword evidence="11 12" id="KW-0472">Membrane</keyword>
<comment type="similarity">
    <text evidence="3">Belongs to the peptidase M50B family.</text>
</comment>
<dbReference type="InterPro" id="IPR000644">
    <property type="entry name" value="CBS_dom"/>
</dbReference>
<dbReference type="Gene3D" id="3.10.580.10">
    <property type="entry name" value="CBS-domain"/>
    <property type="match status" value="1"/>
</dbReference>
<dbReference type="AlphaFoldDB" id="A0A174QP15"/>
<evidence type="ECO:0000256" key="12">
    <source>
        <dbReference type="SAM" id="Phobius"/>
    </source>
</evidence>
<proteinExistence type="inferred from homology"/>
<evidence type="ECO:0000256" key="9">
    <source>
        <dbReference type="ARBA" id="ARBA00022989"/>
    </source>
</evidence>